<protein>
    <submittedName>
        <fullName evidence="1">Membrane protein</fullName>
    </submittedName>
</protein>
<comment type="caution">
    <text evidence="1">The sequence shown here is derived from an EMBL/GenBank/DDBJ whole genome shotgun (WGS) entry which is preliminary data.</text>
</comment>
<dbReference type="AlphaFoldDB" id="A0A1R3G758"/>
<dbReference type="EMBL" id="AWUE01023409">
    <property type="protein sequence ID" value="OMO53914.1"/>
    <property type="molecule type" value="Genomic_DNA"/>
</dbReference>
<keyword evidence="2" id="KW-1185">Reference proteome</keyword>
<name>A0A1R3G758_9ROSI</name>
<proteinExistence type="predicted"/>
<sequence>MFSRRMNLVFRYAVPLRLLYPFTVRNLSNWAQKRVKIVPPVHRRLAELPCSCELSVEICLWLFSCLEMGFFLVAPYHEKIQRLVRMPLLLQMICLNYLTHVLFLPLVNWPCFVYQSPCTFALDSMMLLLLVLGLEMPCNESENALLAGK</sequence>
<reference evidence="2" key="1">
    <citation type="submission" date="2013-09" db="EMBL/GenBank/DDBJ databases">
        <title>Corchorus olitorius genome sequencing.</title>
        <authorList>
            <person name="Alam M."/>
            <person name="Haque M.S."/>
            <person name="Islam M.S."/>
            <person name="Emdad E.M."/>
            <person name="Islam M.M."/>
            <person name="Ahmed B."/>
            <person name="Halim A."/>
            <person name="Hossen Q.M.M."/>
            <person name="Hossain M.Z."/>
            <person name="Ahmed R."/>
            <person name="Khan M.M."/>
            <person name="Islam R."/>
            <person name="Rashid M.M."/>
            <person name="Khan S.A."/>
            <person name="Rahman M.S."/>
            <person name="Alam M."/>
            <person name="Yahiya A.S."/>
            <person name="Khan M.S."/>
            <person name="Azam M.S."/>
            <person name="Haque T."/>
            <person name="Lashkar M.Z.H."/>
            <person name="Akhand A.I."/>
            <person name="Morshed G."/>
            <person name="Roy S."/>
            <person name="Uddin K.S."/>
            <person name="Rabeya T."/>
            <person name="Hossain A.S."/>
            <person name="Chowdhury A."/>
            <person name="Snigdha A.R."/>
            <person name="Mortoza M.S."/>
            <person name="Matin S.A."/>
            <person name="Hoque S.M.E."/>
            <person name="Islam M.K."/>
            <person name="Roy D.K."/>
            <person name="Haider R."/>
            <person name="Moosa M.M."/>
            <person name="Elias S.M."/>
            <person name="Hasan A.M."/>
            <person name="Jahan S."/>
            <person name="Shafiuddin M."/>
            <person name="Mahmood N."/>
            <person name="Shommy N.S."/>
        </authorList>
    </citation>
    <scope>NUCLEOTIDE SEQUENCE [LARGE SCALE GENOMIC DNA]</scope>
    <source>
        <strain evidence="2">cv. O-4</strain>
    </source>
</reference>
<evidence type="ECO:0000313" key="1">
    <source>
        <dbReference type="EMBL" id="OMO53914.1"/>
    </source>
</evidence>
<gene>
    <name evidence="1" type="ORF">COLO4_36637</name>
</gene>
<accession>A0A1R3G758</accession>
<organism evidence="1 2">
    <name type="scientific">Corchorus olitorius</name>
    <dbReference type="NCBI Taxonomy" id="93759"/>
    <lineage>
        <taxon>Eukaryota</taxon>
        <taxon>Viridiplantae</taxon>
        <taxon>Streptophyta</taxon>
        <taxon>Embryophyta</taxon>
        <taxon>Tracheophyta</taxon>
        <taxon>Spermatophyta</taxon>
        <taxon>Magnoliopsida</taxon>
        <taxon>eudicotyledons</taxon>
        <taxon>Gunneridae</taxon>
        <taxon>Pentapetalae</taxon>
        <taxon>rosids</taxon>
        <taxon>malvids</taxon>
        <taxon>Malvales</taxon>
        <taxon>Malvaceae</taxon>
        <taxon>Grewioideae</taxon>
        <taxon>Apeibeae</taxon>
        <taxon>Corchorus</taxon>
    </lineage>
</organism>
<dbReference type="Proteomes" id="UP000187203">
    <property type="component" value="Unassembled WGS sequence"/>
</dbReference>
<evidence type="ECO:0000313" key="2">
    <source>
        <dbReference type="Proteomes" id="UP000187203"/>
    </source>
</evidence>